<dbReference type="AlphaFoldDB" id="A0A367LFQ8"/>
<accession>A0A367LFQ8</accession>
<evidence type="ECO:0000256" key="1">
    <source>
        <dbReference type="SAM" id="MobiDB-lite"/>
    </source>
</evidence>
<feature type="region of interest" description="Disordered" evidence="1">
    <location>
        <begin position="20"/>
        <end position="41"/>
    </location>
</feature>
<dbReference type="Pfam" id="PF22586">
    <property type="entry name" value="ANCHR-like_BBOX"/>
    <property type="match status" value="1"/>
</dbReference>
<dbReference type="STRING" id="1330021.A0A367LFQ8"/>
<evidence type="ECO:0000313" key="2">
    <source>
        <dbReference type="EMBL" id="RCI13092.1"/>
    </source>
</evidence>
<reference evidence="2 3" key="1">
    <citation type="journal article" date="2015" name="BMC Genomics">
        <title>Insights from the genome of Ophiocordyceps polyrhachis-furcata to pathogenicity and host specificity in insect fungi.</title>
        <authorList>
            <person name="Wichadakul D."/>
            <person name="Kobmoo N."/>
            <person name="Ingsriswang S."/>
            <person name="Tangphatsornruang S."/>
            <person name="Chantasingh D."/>
            <person name="Luangsa-ard J.J."/>
            <person name="Eurwilaichitr L."/>
        </authorList>
    </citation>
    <scope>NUCLEOTIDE SEQUENCE [LARGE SCALE GENOMIC DNA]</scope>
    <source>
        <strain evidence="2 3">BCC 54312</strain>
    </source>
</reference>
<feature type="region of interest" description="Disordered" evidence="1">
    <location>
        <begin position="122"/>
        <end position="233"/>
    </location>
</feature>
<dbReference type="InterPro" id="IPR044553">
    <property type="entry name" value="Bbox1_ANCHR"/>
</dbReference>
<feature type="compositionally biased region" description="Polar residues" evidence="1">
    <location>
        <begin position="60"/>
        <end position="75"/>
    </location>
</feature>
<comment type="caution">
    <text evidence="2">The sequence shown here is derived from an EMBL/GenBank/DDBJ whole genome shotgun (WGS) entry which is preliminary data.</text>
</comment>
<evidence type="ECO:0000313" key="3">
    <source>
        <dbReference type="Proteomes" id="UP000253664"/>
    </source>
</evidence>
<keyword evidence="3" id="KW-1185">Reference proteome</keyword>
<name>A0A367LFQ8_9HYPO</name>
<dbReference type="Proteomes" id="UP000253664">
    <property type="component" value="Unassembled WGS sequence"/>
</dbReference>
<organism evidence="2 3">
    <name type="scientific">Ophiocordyceps polyrhachis-furcata BCC 54312</name>
    <dbReference type="NCBI Taxonomy" id="1330021"/>
    <lineage>
        <taxon>Eukaryota</taxon>
        <taxon>Fungi</taxon>
        <taxon>Dikarya</taxon>
        <taxon>Ascomycota</taxon>
        <taxon>Pezizomycotina</taxon>
        <taxon>Sordariomycetes</taxon>
        <taxon>Hypocreomycetidae</taxon>
        <taxon>Hypocreales</taxon>
        <taxon>Ophiocordycipitaceae</taxon>
        <taxon>Ophiocordyceps</taxon>
    </lineage>
</organism>
<dbReference type="OrthoDB" id="5407799at2759"/>
<protein>
    <submittedName>
        <fullName evidence="2">Uncharacterized protein</fullName>
    </submittedName>
</protein>
<feature type="compositionally biased region" description="Pro residues" evidence="1">
    <location>
        <begin position="172"/>
        <end position="183"/>
    </location>
</feature>
<dbReference type="CDD" id="cd19817">
    <property type="entry name" value="Bbox1_ANCHR-like"/>
    <property type="match status" value="1"/>
</dbReference>
<sequence>MADDIDRSLLDRLQALRGTAATTTAREQRLAVDRAETPSREDALAARLKQLRLRDAARQDSSSVVRKTSIETGNSNGDGDDDEAEDALLRTDDDILEHLVGYEDDDGDDVDDEQVQALLRELSVEPPPTQSQDDDQQGPGQQPTSPPRLVKTTPPPQPKPNALHIPLEPSLPSLPPSLPPLPSGPRASSTDDMASRLAALRDSSSPSSATPPWTLPSVPSAQPSSAAGKGRLSSRYGYTDDDVDSWCTPSSAAGKGRLSSRYGYTDDDVDSWCTVCLEDATLRCLGCDHDPYCARCWREMHRGSYAAFDDRSHRAVQFTGRSEENKVAIGAS</sequence>
<feature type="region of interest" description="Disordered" evidence="1">
    <location>
        <begin position="54"/>
        <end position="87"/>
    </location>
</feature>
<dbReference type="EMBL" id="LKCN02000007">
    <property type="protein sequence ID" value="RCI13092.1"/>
    <property type="molecule type" value="Genomic_DNA"/>
</dbReference>
<proteinExistence type="predicted"/>
<feature type="compositionally biased region" description="Low complexity" evidence="1">
    <location>
        <begin position="195"/>
        <end position="227"/>
    </location>
</feature>
<dbReference type="PANTHER" id="PTHR46603:SF1">
    <property type="entry name" value="ABSCISSION_NOCUT CHECKPOINT REGULATOR"/>
    <property type="match status" value="1"/>
</dbReference>
<feature type="compositionally biased region" description="Basic and acidic residues" evidence="1">
    <location>
        <begin position="26"/>
        <end position="41"/>
    </location>
</feature>
<gene>
    <name evidence="2" type="ORF">L249_0705</name>
</gene>
<dbReference type="PANTHER" id="PTHR46603">
    <property type="entry name" value="ABSCISSION/NOCUT CHECKPOINT REGULATOR"/>
    <property type="match status" value="1"/>
</dbReference>
<dbReference type="SUPFAM" id="SSF57845">
    <property type="entry name" value="B-box zinc-binding domain"/>
    <property type="match status" value="1"/>
</dbReference>